<dbReference type="GO" id="GO:0004175">
    <property type="term" value="F:endopeptidase activity"/>
    <property type="evidence" value="ECO:0007669"/>
    <property type="project" value="UniProtKB-ARBA"/>
</dbReference>
<feature type="transmembrane region" description="Helical" evidence="1">
    <location>
        <begin position="126"/>
        <end position="146"/>
    </location>
</feature>
<feature type="domain" description="CAAX prenyl protease 2/Lysostaphin resistance protein A-like" evidence="2">
    <location>
        <begin position="131"/>
        <end position="227"/>
    </location>
</feature>
<keyword evidence="1" id="KW-0812">Transmembrane</keyword>
<dbReference type="Proteomes" id="UP000011864">
    <property type="component" value="Chromosome"/>
</dbReference>
<dbReference type="EMBL" id="CP003837">
    <property type="protein sequence ID" value="AGH42934.1"/>
    <property type="molecule type" value="Genomic_DNA"/>
</dbReference>
<evidence type="ECO:0000259" key="2">
    <source>
        <dbReference type="Pfam" id="PF02517"/>
    </source>
</evidence>
<dbReference type="GO" id="GO:0080120">
    <property type="term" value="P:CAAX-box protein maturation"/>
    <property type="evidence" value="ECO:0007669"/>
    <property type="project" value="UniProtKB-ARBA"/>
</dbReference>
<dbReference type="InterPro" id="IPR003675">
    <property type="entry name" value="Rce1/LyrA-like_dom"/>
</dbReference>
<feature type="transmembrane region" description="Helical" evidence="1">
    <location>
        <begin position="167"/>
        <end position="187"/>
    </location>
</feature>
<dbReference type="STRING" id="1129794.C427_0825"/>
<evidence type="ECO:0000313" key="4">
    <source>
        <dbReference type="Proteomes" id="UP000011864"/>
    </source>
</evidence>
<feature type="transmembrane region" description="Helical" evidence="1">
    <location>
        <begin position="84"/>
        <end position="106"/>
    </location>
</feature>
<sequence length="235" mass="25872">MMLKNRYTCELQVIGSGILFAFLLGARETAQFSQFFDLLPVLGGSTPYFVLTLCWILIFKSSGRQLSELGLKRTDMGNSPLSSFFKLALWLIGIILLSLVCGSIVVELFDIFQGPLSQEVARKSPLVGNLTLLLILTPLTWVAVFAEELLFRGLILNYLAARLGKTTFGWMLAIVITSIIFGIAHVWQGSRGMVGAGILGLIWGMAYYFSGRNLWPATLAHCATNTIGFISTYQS</sequence>
<dbReference type="eggNOG" id="COG1266">
    <property type="taxonomic scope" value="Bacteria"/>
</dbReference>
<evidence type="ECO:0000256" key="1">
    <source>
        <dbReference type="SAM" id="Phobius"/>
    </source>
</evidence>
<accession>K6Z1P9</accession>
<feature type="transmembrane region" description="Helical" evidence="1">
    <location>
        <begin position="45"/>
        <end position="63"/>
    </location>
</feature>
<keyword evidence="1" id="KW-1133">Transmembrane helix</keyword>
<feature type="transmembrane region" description="Helical" evidence="1">
    <location>
        <begin position="193"/>
        <end position="210"/>
    </location>
</feature>
<keyword evidence="1" id="KW-0472">Membrane</keyword>
<dbReference type="PANTHER" id="PTHR36435">
    <property type="entry name" value="SLR1288 PROTEIN"/>
    <property type="match status" value="1"/>
</dbReference>
<organism evidence="3 4">
    <name type="scientific">Paraglaciecola psychrophila 170</name>
    <dbReference type="NCBI Taxonomy" id="1129794"/>
    <lineage>
        <taxon>Bacteria</taxon>
        <taxon>Pseudomonadati</taxon>
        <taxon>Pseudomonadota</taxon>
        <taxon>Gammaproteobacteria</taxon>
        <taxon>Alteromonadales</taxon>
        <taxon>Alteromonadaceae</taxon>
        <taxon>Paraglaciecola</taxon>
    </lineage>
</organism>
<dbReference type="OrthoDB" id="7632478at2"/>
<evidence type="ECO:0000313" key="3">
    <source>
        <dbReference type="EMBL" id="AGH42934.1"/>
    </source>
</evidence>
<gene>
    <name evidence="3" type="ORF">C427_0825</name>
</gene>
<dbReference type="KEGG" id="gps:C427_0825"/>
<dbReference type="RefSeq" id="WP_007640606.1">
    <property type="nucleotide sequence ID" value="NC_020514.1"/>
</dbReference>
<keyword evidence="4" id="KW-1185">Reference proteome</keyword>
<name>K6Z1P9_9ALTE</name>
<dbReference type="InterPro" id="IPR052710">
    <property type="entry name" value="CAAX_protease"/>
</dbReference>
<protein>
    <recommendedName>
        <fullName evidence="2">CAAX prenyl protease 2/Lysostaphin resistance protein A-like domain-containing protein</fullName>
    </recommendedName>
</protein>
<dbReference type="PATRIC" id="fig|1129794.4.peg.815"/>
<dbReference type="PANTHER" id="PTHR36435:SF1">
    <property type="entry name" value="CAAX AMINO TERMINAL PROTEASE FAMILY PROTEIN"/>
    <property type="match status" value="1"/>
</dbReference>
<dbReference type="HOGENOM" id="CLU_091584_0_0_6"/>
<dbReference type="AlphaFoldDB" id="K6Z1P9"/>
<reference evidence="3 4" key="1">
    <citation type="journal article" date="2013" name="Genome Announc.">
        <title>Complete Genome Sequence of Glaciecola psychrophila Strain 170T.</title>
        <authorList>
            <person name="Yin J."/>
            <person name="Chen J."/>
            <person name="Liu G."/>
            <person name="Yu Y."/>
            <person name="Song L."/>
            <person name="Wang X."/>
            <person name="Qu X."/>
        </authorList>
    </citation>
    <scope>NUCLEOTIDE SEQUENCE [LARGE SCALE GENOMIC DNA]</scope>
    <source>
        <strain evidence="3 4">170</strain>
    </source>
</reference>
<dbReference type="Pfam" id="PF02517">
    <property type="entry name" value="Rce1-like"/>
    <property type="match status" value="1"/>
</dbReference>
<proteinExistence type="predicted"/>